<dbReference type="EMBL" id="QXGB01002341">
    <property type="protein sequence ID" value="KAE9178904.1"/>
    <property type="molecule type" value="Genomic_DNA"/>
</dbReference>
<evidence type="ECO:0000313" key="3">
    <source>
        <dbReference type="EMBL" id="KAE9098391.1"/>
    </source>
</evidence>
<dbReference type="EMBL" id="QXGA01001970">
    <property type="protein sequence ID" value="KAE9106357.1"/>
    <property type="molecule type" value="Genomic_DNA"/>
</dbReference>
<dbReference type="Proteomes" id="UP000437068">
    <property type="component" value="Unassembled WGS sequence"/>
</dbReference>
<proteinExistence type="predicted"/>
<evidence type="ECO:0000313" key="6">
    <source>
        <dbReference type="EMBL" id="KAE9194367.1"/>
    </source>
</evidence>
<evidence type="ECO:0000313" key="10">
    <source>
        <dbReference type="Proteomes" id="UP000437068"/>
    </source>
</evidence>
<evidence type="ECO:0000313" key="8">
    <source>
        <dbReference type="Proteomes" id="UP000429523"/>
    </source>
</evidence>
<evidence type="ECO:0000313" key="2">
    <source>
        <dbReference type="EMBL" id="KAE8926649.1"/>
    </source>
</evidence>
<keyword evidence="1" id="KW-0812">Transmembrane</keyword>
<accession>A0A6A3X0H1</accession>
<dbReference type="EMBL" id="QXGF01002000">
    <property type="protein sequence ID" value="KAE8926649.1"/>
    <property type="molecule type" value="Genomic_DNA"/>
</dbReference>
<protein>
    <submittedName>
        <fullName evidence="6">Uncharacterized protein</fullName>
    </submittedName>
</protein>
<organism evidence="6 11">
    <name type="scientific">Phytophthora fragariae</name>
    <dbReference type="NCBI Taxonomy" id="53985"/>
    <lineage>
        <taxon>Eukaryota</taxon>
        <taxon>Sar</taxon>
        <taxon>Stramenopiles</taxon>
        <taxon>Oomycota</taxon>
        <taxon>Peronosporomycetes</taxon>
        <taxon>Peronosporales</taxon>
        <taxon>Peronosporaceae</taxon>
        <taxon>Phytophthora</taxon>
    </lineage>
</organism>
<dbReference type="OrthoDB" id="10529638at2759"/>
<comment type="caution">
    <text evidence="6">The sequence shown here is derived from an EMBL/GenBank/DDBJ whole genome shotgun (WGS) entry which is preliminary data.</text>
</comment>
<dbReference type="Proteomes" id="UP000433483">
    <property type="component" value="Unassembled WGS sequence"/>
</dbReference>
<keyword evidence="1" id="KW-1133">Transmembrane helix</keyword>
<gene>
    <name evidence="7" type="ORF">PF001_g14972</name>
    <name evidence="6" type="ORF">PF002_g23622</name>
    <name evidence="5" type="ORF">PF005_g23892</name>
    <name evidence="4" type="ORF">PF006_g21391</name>
    <name evidence="3" type="ORF">PF007_g16286</name>
    <name evidence="2" type="ORF">PF009_g23167</name>
</gene>
<dbReference type="Proteomes" id="UP000441208">
    <property type="component" value="Unassembled WGS sequence"/>
</dbReference>
<evidence type="ECO:0000313" key="9">
    <source>
        <dbReference type="Proteomes" id="UP000433483"/>
    </source>
</evidence>
<dbReference type="EMBL" id="QXGE01000951">
    <property type="protein sequence ID" value="KAE9300401.1"/>
    <property type="molecule type" value="Genomic_DNA"/>
</dbReference>
<dbReference type="AlphaFoldDB" id="A0A6A3X0H1"/>
<keyword evidence="1" id="KW-0472">Membrane</keyword>
<evidence type="ECO:0000313" key="12">
    <source>
        <dbReference type="Proteomes" id="UP000440732"/>
    </source>
</evidence>
<keyword evidence="9" id="KW-1185">Reference proteome</keyword>
<dbReference type="Proteomes" id="UP000440367">
    <property type="component" value="Unassembled WGS sequence"/>
</dbReference>
<evidence type="ECO:0000313" key="4">
    <source>
        <dbReference type="EMBL" id="KAE9106357.1"/>
    </source>
</evidence>
<evidence type="ECO:0000313" key="11">
    <source>
        <dbReference type="Proteomes" id="UP000440367"/>
    </source>
</evidence>
<dbReference type="EMBL" id="QXFZ01001040">
    <property type="protein sequence ID" value="KAE9098391.1"/>
    <property type="molecule type" value="Genomic_DNA"/>
</dbReference>
<sequence>MVSHPQVILLSVVIFAQQGATFTLFMLKFVCLFTTQLSSRKSRGDRAAARSAGARGVRRHLDASQCGCGCT</sequence>
<feature type="transmembrane region" description="Helical" evidence="1">
    <location>
        <begin position="6"/>
        <end position="33"/>
    </location>
</feature>
<dbReference type="EMBL" id="QXGD01002055">
    <property type="protein sequence ID" value="KAE9194367.1"/>
    <property type="molecule type" value="Genomic_DNA"/>
</dbReference>
<evidence type="ECO:0000313" key="7">
    <source>
        <dbReference type="EMBL" id="KAE9300401.1"/>
    </source>
</evidence>
<evidence type="ECO:0000313" key="13">
    <source>
        <dbReference type="Proteomes" id="UP000441208"/>
    </source>
</evidence>
<evidence type="ECO:0000256" key="1">
    <source>
        <dbReference type="SAM" id="Phobius"/>
    </source>
</evidence>
<dbReference type="Proteomes" id="UP000440732">
    <property type="component" value="Unassembled WGS sequence"/>
</dbReference>
<dbReference type="Proteomes" id="UP000429523">
    <property type="component" value="Unassembled WGS sequence"/>
</dbReference>
<reference evidence="8 9" key="1">
    <citation type="submission" date="2018-08" db="EMBL/GenBank/DDBJ databases">
        <title>Genomic investigation of the strawberry pathogen Phytophthora fragariae indicates pathogenicity is determined by transcriptional variation in three key races.</title>
        <authorList>
            <person name="Adams T.M."/>
            <person name="Armitage A.D."/>
            <person name="Sobczyk M.K."/>
            <person name="Bates H.J."/>
            <person name="Dunwell J.M."/>
            <person name="Nellist C.F."/>
            <person name="Harrison R.J."/>
        </authorList>
    </citation>
    <scope>NUCLEOTIDE SEQUENCE [LARGE SCALE GENOMIC DNA]</scope>
    <source>
        <strain evidence="7 10">A4</strain>
        <strain evidence="6 11">BC-1</strain>
        <strain evidence="5 9">NOV-27</strain>
        <strain evidence="4 12">NOV-5</strain>
        <strain evidence="3 13">NOV-71</strain>
        <strain evidence="2 8">NOV-9</strain>
    </source>
</reference>
<evidence type="ECO:0000313" key="5">
    <source>
        <dbReference type="EMBL" id="KAE9178904.1"/>
    </source>
</evidence>
<name>A0A6A3X0H1_9STRA</name>